<dbReference type="CDD" id="cd06257">
    <property type="entry name" value="DnaJ"/>
    <property type="match status" value="1"/>
</dbReference>
<dbReference type="PANTHER" id="PTHR24078">
    <property type="entry name" value="DNAJ HOMOLOG SUBFAMILY C MEMBER"/>
    <property type="match status" value="1"/>
</dbReference>
<dbReference type="GO" id="GO:0005829">
    <property type="term" value="C:cytosol"/>
    <property type="evidence" value="ECO:0007669"/>
    <property type="project" value="TreeGrafter"/>
</dbReference>
<dbReference type="InterPro" id="IPR036869">
    <property type="entry name" value="J_dom_sf"/>
</dbReference>
<feature type="domain" description="J" evidence="2">
    <location>
        <begin position="7"/>
        <end position="75"/>
    </location>
</feature>
<dbReference type="InterPro" id="IPR002939">
    <property type="entry name" value="DnaJ_C"/>
</dbReference>
<dbReference type="FunFam" id="2.60.260.20:FF:000015">
    <property type="entry name" value="Heat shock protein 40"/>
    <property type="match status" value="1"/>
</dbReference>
<dbReference type="Gene3D" id="2.60.260.20">
    <property type="entry name" value="Urease metallochaperone UreE, N-terminal domain"/>
    <property type="match status" value="2"/>
</dbReference>
<dbReference type="InterPro" id="IPR001623">
    <property type="entry name" value="DnaJ_domain"/>
</dbReference>
<dbReference type="AlphaFoldDB" id="A0A3Q8UBQ3"/>
<dbReference type="SUPFAM" id="SSF49493">
    <property type="entry name" value="HSP40/DnaJ peptide-binding domain"/>
    <property type="match status" value="2"/>
</dbReference>
<dbReference type="SMART" id="SM00271">
    <property type="entry name" value="DnaJ"/>
    <property type="match status" value="1"/>
</dbReference>
<dbReference type="EMBL" id="MK265790">
    <property type="protein sequence ID" value="AZL94400.1"/>
    <property type="molecule type" value="mRNA"/>
</dbReference>
<evidence type="ECO:0000259" key="2">
    <source>
        <dbReference type="PROSITE" id="PS50076"/>
    </source>
</evidence>
<dbReference type="GO" id="GO:0051087">
    <property type="term" value="F:protein-folding chaperone binding"/>
    <property type="evidence" value="ECO:0007669"/>
    <property type="project" value="TreeGrafter"/>
</dbReference>
<dbReference type="FunFam" id="2.60.260.20:FF:000013">
    <property type="entry name" value="DnaJ subfamily B member 11"/>
    <property type="match status" value="1"/>
</dbReference>
<sequence length="300" mass="34433">MASENKDYYKILGIPRDANENDIKKAYRNMAMKWHPDKHNSPDDKAKAEQKFKDISQAYTVLSDKEKRKLYDKYGSESIKNNVVFENPANLFERMFFQKMDNQNVFTNIGGFNIHQKSGHTQKETNTKELVVTLEDLFLGNQKKIKIARQRFQNGFPIKDETILKIQLKRGWKDGTKITFDSSGDQSSPDSQAADVVFVIKTAPHPTFTRSNDDLHYQHKVSLRDALIGFTLEIKMLDGKYKRYNIPPLDSSASKRTVTSEGMPISKSLPGRGNLIISFDVLFSTNLPFDKKREIIELLS</sequence>
<keyword evidence="1" id="KW-0143">Chaperone</keyword>
<dbReference type="PRINTS" id="PR00625">
    <property type="entry name" value="JDOMAIN"/>
</dbReference>
<dbReference type="PANTHER" id="PTHR24078:SF553">
    <property type="entry name" value="DNAJ HOMOLOG SUBFAMILY B MEMBER 5"/>
    <property type="match status" value="1"/>
</dbReference>
<dbReference type="CDD" id="cd10747">
    <property type="entry name" value="DnaJ_C"/>
    <property type="match status" value="1"/>
</dbReference>
<dbReference type="Pfam" id="PF01556">
    <property type="entry name" value="DnaJ_C"/>
    <property type="match status" value="1"/>
</dbReference>
<organism evidence="4">
    <name type="scientific">Nephromyces sp. MMRI</name>
    <dbReference type="NCBI Taxonomy" id="2496275"/>
    <lineage>
        <taxon>Eukaryota</taxon>
        <taxon>Sar</taxon>
        <taxon>Alveolata</taxon>
        <taxon>Apicomplexa</taxon>
        <taxon>Aconoidasida</taxon>
        <taxon>Nephromycida</taxon>
        <taxon>Nephromyces</taxon>
    </lineage>
</organism>
<dbReference type="GO" id="GO:0006457">
    <property type="term" value="P:protein folding"/>
    <property type="evidence" value="ECO:0007669"/>
    <property type="project" value="InterPro"/>
</dbReference>
<dbReference type="GO" id="GO:0051082">
    <property type="term" value="F:unfolded protein binding"/>
    <property type="evidence" value="ECO:0007669"/>
    <property type="project" value="InterPro"/>
</dbReference>
<dbReference type="EMBL" id="MK265971">
    <property type="protein sequence ID" value="AZL94401.1"/>
    <property type="molecule type" value="mRNA"/>
</dbReference>
<dbReference type="PROSITE" id="PS50076">
    <property type="entry name" value="DNAJ_2"/>
    <property type="match status" value="1"/>
</dbReference>
<evidence type="ECO:0000313" key="3">
    <source>
        <dbReference type="EMBL" id="AZL94400.1"/>
    </source>
</evidence>
<dbReference type="Gene3D" id="1.10.287.110">
    <property type="entry name" value="DnaJ domain"/>
    <property type="match status" value="1"/>
</dbReference>
<name>A0A3Q8UBQ3_9APIC</name>
<dbReference type="InterPro" id="IPR008971">
    <property type="entry name" value="HSP40/DnaJ_pept-bd"/>
</dbReference>
<accession>A0A3Q8UBQ3</accession>
<dbReference type="SUPFAM" id="SSF46565">
    <property type="entry name" value="Chaperone J-domain"/>
    <property type="match status" value="1"/>
</dbReference>
<protein>
    <submittedName>
        <fullName evidence="4">DJP1-like protein</fullName>
    </submittedName>
</protein>
<proteinExistence type="evidence at transcript level"/>
<dbReference type="InterPro" id="IPR051339">
    <property type="entry name" value="DnaJ_subfamily_B"/>
</dbReference>
<reference evidence="4" key="1">
    <citation type="journal article" date="2018" name="Genome Biol. Evol.">
        <title>Nephromyces encodes a urate metabolism pathway and predicted peroxisomes, demonstrating these are not ancient losses of apicomplexans.</title>
        <authorList>
            <person name="Paight C."/>
            <person name="Slamovits C.H."/>
            <person name="Saffo M.B."/>
            <person name="Lane C.E."/>
        </authorList>
    </citation>
    <scope>NUCLEOTIDE SEQUENCE</scope>
    <source>
        <strain evidence="4">Neph202</strain>
        <strain evidence="3">Neph21</strain>
    </source>
</reference>
<dbReference type="Pfam" id="PF00226">
    <property type="entry name" value="DnaJ"/>
    <property type="match status" value="1"/>
</dbReference>
<evidence type="ECO:0000256" key="1">
    <source>
        <dbReference type="ARBA" id="ARBA00023186"/>
    </source>
</evidence>
<evidence type="ECO:0000313" key="4">
    <source>
        <dbReference type="EMBL" id="AZL94401.1"/>
    </source>
</evidence>